<proteinExistence type="predicted"/>
<evidence type="ECO:0000256" key="1">
    <source>
        <dbReference type="SAM" id="SignalP"/>
    </source>
</evidence>
<feature type="signal peptide" evidence="1">
    <location>
        <begin position="1"/>
        <end position="24"/>
    </location>
</feature>
<protein>
    <recommendedName>
        <fullName evidence="4">Tetratricopeptide repeat protein</fullName>
    </recommendedName>
</protein>
<reference evidence="2" key="1">
    <citation type="journal article" date="2021" name="PeerJ">
        <title>Extensive microbial diversity within the chicken gut microbiome revealed by metagenomics and culture.</title>
        <authorList>
            <person name="Gilroy R."/>
            <person name="Ravi A."/>
            <person name="Getino M."/>
            <person name="Pursley I."/>
            <person name="Horton D.L."/>
            <person name="Alikhan N.F."/>
            <person name="Baker D."/>
            <person name="Gharbi K."/>
            <person name="Hall N."/>
            <person name="Watson M."/>
            <person name="Adriaenssens E.M."/>
            <person name="Foster-Nyarko E."/>
            <person name="Jarju S."/>
            <person name="Secka A."/>
            <person name="Antonio M."/>
            <person name="Oren A."/>
            <person name="Chaudhuri R.R."/>
            <person name="La Ragione R."/>
            <person name="Hildebrand F."/>
            <person name="Pallen M.J."/>
        </authorList>
    </citation>
    <scope>NUCLEOTIDE SEQUENCE</scope>
    <source>
        <strain evidence="2">Gambia16-554</strain>
    </source>
</reference>
<evidence type="ECO:0000313" key="2">
    <source>
        <dbReference type="EMBL" id="HIZ84941.1"/>
    </source>
</evidence>
<evidence type="ECO:0000313" key="3">
    <source>
        <dbReference type="Proteomes" id="UP000824115"/>
    </source>
</evidence>
<name>A0A9D2GMX6_9BACT</name>
<dbReference type="Proteomes" id="UP000824115">
    <property type="component" value="Unassembled WGS sequence"/>
</dbReference>
<evidence type="ECO:0008006" key="4">
    <source>
        <dbReference type="Google" id="ProtNLM"/>
    </source>
</evidence>
<gene>
    <name evidence="2" type="ORF">IAC04_00395</name>
</gene>
<dbReference type="EMBL" id="DXAW01000013">
    <property type="protein sequence ID" value="HIZ84941.1"/>
    <property type="molecule type" value="Genomic_DNA"/>
</dbReference>
<comment type="caution">
    <text evidence="2">The sequence shown here is derived from an EMBL/GenBank/DDBJ whole genome shotgun (WGS) entry which is preliminary data.</text>
</comment>
<sequence>MARRLLTILLLSTAAMLASQAQNADGRIGTCMNEGRWFDLAHELNVTPADSVNPILYKMAVAMTHHYFNRPDSACTVLGDLLNNHQEELGDNTLSMAVLMGLNLARTDRYAEAADLMQSLCGQLEAMGADSTQTAGLSIMA</sequence>
<keyword evidence="1" id="KW-0732">Signal</keyword>
<organism evidence="2 3">
    <name type="scientific">Candidatus Coprenecus stercoravium</name>
    <dbReference type="NCBI Taxonomy" id="2840735"/>
    <lineage>
        <taxon>Bacteria</taxon>
        <taxon>Pseudomonadati</taxon>
        <taxon>Bacteroidota</taxon>
        <taxon>Bacteroidia</taxon>
        <taxon>Bacteroidales</taxon>
        <taxon>Rikenellaceae</taxon>
        <taxon>Rikenellaceae incertae sedis</taxon>
        <taxon>Candidatus Coprenecus</taxon>
    </lineage>
</organism>
<accession>A0A9D2GMX6</accession>
<feature type="non-terminal residue" evidence="2">
    <location>
        <position position="141"/>
    </location>
</feature>
<dbReference type="AlphaFoldDB" id="A0A9D2GMX6"/>
<feature type="chain" id="PRO_5038973138" description="Tetratricopeptide repeat protein" evidence="1">
    <location>
        <begin position="25"/>
        <end position="141"/>
    </location>
</feature>
<reference evidence="2" key="2">
    <citation type="submission" date="2021-04" db="EMBL/GenBank/DDBJ databases">
        <authorList>
            <person name="Gilroy R."/>
        </authorList>
    </citation>
    <scope>NUCLEOTIDE SEQUENCE</scope>
    <source>
        <strain evidence="2">Gambia16-554</strain>
    </source>
</reference>